<dbReference type="GO" id="GO:0016020">
    <property type="term" value="C:membrane"/>
    <property type="evidence" value="ECO:0007669"/>
    <property type="project" value="InterPro"/>
</dbReference>
<evidence type="ECO:0000256" key="8">
    <source>
        <dbReference type="ARBA" id="ARBA00022989"/>
    </source>
</evidence>
<keyword evidence="5" id="KW-0547">Nucleotide-binding</keyword>
<dbReference type="Pfam" id="PF02669">
    <property type="entry name" value="KdpC"/>
    <property type="match status" value="1"/>
</dbReference>
<keyword evidence="9" id="KW-0406">Ion transport</keyword>
<evidence type="ECO:0000256" key="2">
    <source>
        <dbReference type="ARBA" id="ARBA00022475"/>
    </source>
</evidence>
<reference evidence="11 12" key="1">
    <citation type="submission" date="2020-08" db="EMBL/GenBank/DDBJ databases">
        <title>Genomic Encyclopedia of Type Strains, Phase III (KMG-III): the genomes of soil and plant-associated and newly described type strains.</title>
        <authorList>
            <person name="Whitman W."/>
        </authorList>
    </citation>
    <scope>NUCLEOTIDE SEQUENCE [LARGE SCALE GENOMIC DNA]</scope>
    <source>
        <strain evidence="11 12">CECT 3237</strain>
    </source>
</reference>
<keyword evidence="3" id="KW-0633">Potassium transport</keyword>
<evidence type="ECO:0000256" key="3">
    <source>
        <dbReference type="ARBA" id="ARBA00022538"/>
    </source>
</evidence>
<keyword evidence="8" id="KW-1133">Transmembrane helix</keyword>
<keyword evidence="2" id="KW-1003">Cell membrane</keyword>
<keyword evidence="4" id="KW-0812">Transmembrane</keyword>
<dbReference type="Proteomes" id="UP000572907">
    <property type="component" value="Unassembled WGS sequence"/>
</dbReference>
<evidence type="ECO:0000313" key="11">
    <source>
        <dbReference type="EMBL" id="MBB3073726.1"/>
    </source>
</evidence>
<keyword evidence="12" id="KW-1185">Reference proteome</keyword>
<evidence type="ECO:0000256" key="9">
    <source>
        <dbReference type="ARBA" id="ARBA00023065"/>
    </source>
</evidence>
<dbReference type="GO" id="GO:0008556">
    <property type="term" value="F:P-type potassium transmembrane transporter activity"/>
    <property type="evidence" value="ECO:0007669"/>
    <property type="project" value="InterPro"/>
</dbReference>
<dbReference type="PANTHER" id="PTHR30042:SF2">
    <property type="entry name" value="POTASSIUM-TRANSPORTING ATPASE KDPC SUBUNIT"/>
    <property type="match status" value="1"/>
</dbReference>
<organism evidence="11 12">
    <name type="scientific">Streptomyces violarus</name>
    <dbReference type="NCBI Taxonomy" id="67380"/>
    <lineage>
        <taxon>Bacteria</taxon>
        <taxon>Bacillati</taxon>
        <taxon>Actinomycetota</taxon>
        <taxon>Actinomycetes</taxon>
        <taxon>Kitasatosporales</taxon>
        <taxon>Streptomycetaceae</taxon>
        <taxon>Streptomyces</taxon>
    </lineage>
</organism>
<sequence>MKNDLSVAQVDKLVEDHTEGRALGFLGEPRVNVLELNIALKDLVARARQSTIR</sequence>
<dbReference type="InterPro" id="IPR003820">
    <property type="entry name" value="KdpC"/>
</dbReference>
<dbReference type="GO" id="GO:0005524">
    <property type="term" value="F:ATP binding"/>
    <property type="evidence" value="ECO:0007669"/>
    <property type="project" value="UniProtKB-KW"/>
</dbReference>
<gene>
    <name evidence="11" type="ORF">FHS41_000195</name>
</gene>
<keyword evidence="7" id="KW-0630">Potassium</keyword>
<evidence type="ECO:0000256" key="6">
    <source>
        <dbReference type="ARBA" id="ARBA00022840"/>
    </source>
</evidence>
<evidence type="ECO:0000256" key="4">
    <source>
        <dbReference type="ARBA" id="ARBA00022692"/>
    </source>
</evidence>
<evidence type="ECO:0000256" key="7">
    <source>
        <dbReference type="ARBA" id="ARBA00022958"/>
    </source>
</evidence>
<evidence type="ECO:0000256" key="5">
    <source>
        <dbReference type="ARBA" id="ARBA00022741"/>
    </source>
</evidence>
<evidence type="ECO:0000256" key="1">
    <source>
        <dbReference type="ARBA" id="ARBA00022448"/>
    </source>
</evidence>
<evidence type="ECO:0000313" key="12">
    <source>
        <dbReference type="Proteomes" id="UP000572907"/>
    </source>
</evidence>
<proteinExistence type="predicted"/>
<protein>
    <submittedName>
        <fullName evidence="11">K+-transporting ATPase c subunit</fullName>
    </submittedName>
</protein>
<keyword evidence="1" id="KW-0813">Transport</keyword>
<comment type="caution">
    <text evidence="11">The sequence shown here is derived from an EMBL/GenBank/DDBJ whole genome shotgun (WGS) entry which is preliminary data.</text>
</comment>
<dbReference type="PANTHER" id="PTHR30042">
    <property type="entry name" value="POTASSIUM-TRANSPORTING ATPASE C CHAIN"/>
    <property type="match status" value="1"/>
</dbReference>
<dbReference type="EMBL" id="JACHXE010000001">
    <property type="protein sequence ID" value="MBB3073726.1"/>
    <property type="molecule type" value="Genomic_DNA"/>
</dbReference>
<evidence type="ECO:0000256" key="10">
    <source>
        <dbReference type="ARBA" id="ARBA00023136"/>
    </source>
</evidence>
<keyword evidence="6" id="KW-0067">ATP-binding</keyword>
<name>A0A7W5EYV0_9ACTN</name>
<keyword evidence="10" id="KW-0472">Membrane</keyword>
<accession>A0A7W5EYV0</accession>
<dbReference type="AlphaFoldDB" id="A0A7W5EYV0"/>